<accession>A0A2T2XEQ7</accession>
<dbReference type="PANTHER" id="PTHR42938">
    <property type="entry name" value="FORMATE DEHYDROGENASE 1"/>
    <property type="match status" value="1"/>
</dbReference>
<evidence type="ECO:0000256" key="4">
    <source>
        <dbReference type="ARBA" id="ARBA00011881"/>
    </source>
</evidence>
<keyword evidence="9 14" id="KW-0560">Oxidoreductase</keyword>
<comment type="catalytic activity">
    <reaction evidence="13 14">
        <text>(2R)-3-phosphoglycerate + NAD(+) = 3-phosphooxypyruvate + NADH + H(+)</text>
        <dbReference type="Rhea" id="RHEA:12641"/>
        <dbReference type="ChEBI" id="CHEBI:15378"/>
        <dbReference type="ChEBI" id="CHEBI:18110"/>
        <dbReference type="ChEBI" id="CHEBI:57540"/>
        <dbReference type="ChEBI" id="CHEBI:57945"/>
        <dbReference type="ChEBI" id="CHEBI:58272"/>
        <dbReference type="EC" id="1.1.1.95"/>
    </reaction>
</comment>
<evidence type="ECO:0000256" key="9">
    <source>
        <dbReference type="ARBA" id="ARBA00023002"/>
    </source>
</evidence>
<reference evidence="16 17" key="1">
    <citation type="journal article" date="2014" name="BMC Genomics">
        <title>Comparison of environmental and isolate Sulfobacillus genomes reveals diverse carbon, sulfur, nitrogen, and hydrogen metabolisms.</title>
        <authorList>
            <person name="Justice N.B."/>
            <person name="Norman A."/>
            <person name="Brown C.T."/>
            <person name="Singh A."/>
            <person name="Thomas B.C."/>
            <person name="Banfield J.F."/>
        </authorList>
    </citation>
    <scope>NUCLEOTIDE SEQUENCE [LARGE SCALE GENOMIC DNA]</scope>
    <source>
        <strain evidence="16">AMDSBA4</strain>
    </source>
</reference>
<dbReference type="CDD" id="cd12173">
    <property type="entry name" value="PGDH_4"/>
    <property type="match status" value="1"/>
</dbReference>
<evidence type="ECO:0000256" key="14">
    <source>
        <dbReference type="RuleBase" id="RU363003"/>
    </source>
</evidence>
<protein>
    <recommendedName>
        <fullName evidence="5 14">D-3-phosphoglycerate dehydrogenase</fullName>
        <ecNumber evidence="14">1.1.1.95</ecNumber>
    </recommendedName>
</protein>
<dbReference type="Pfam" id="PF00389">
    <property type="entry name" value="2-Hacid_dh"/>
    <property type="match status" value="1"/>
</dbReference>
<comment type="caution">
    <text evidence="16">The sequence shown here is derived from an EMBL/GenBank/DDBJ whole genome shotgun (WGS) entry which is preliminary data.</text>
</comment>
<dbReference type="Gene3D" id="3.40.50.720">
    <property type="entry name" value="NAD(P)-binding Rossmann-like Domain"/>
    <property type="match status" value="2"/>
</dbReference>
<dbReference type="InterPro" id="IPR036291">
    <property type="entry name" value="NAD(P)-bd_dom_sf"/>
</dbReference>
<dbReference type="AlphaFoldDB" id="A0A2T2XEQ7"/>
<evidence type="ECO:0000256" key="5">
    <source>
        <dbReference type="ARBA" id="ARBA00021582"/>
    </source>
</evidence>
<comment type="similarity">
    <text evidence="3 14">Belongs to the D-isomer specific 2-hydroxyacid dehydrogenase family.</text>
</comment>
<dbReference type="PROSITE" id="PS00671">
    <property type="entry name" value="D_2_HYDROXYACID_DH_3"/>
    <property type="match status" value="1"/>
</dbReference>
<feature type="domain" description="ACT" evidence="15">
    <location>
        <begin position="451"/>
        <end position="522"/>
    </location>
</feature>
<keyword evidence="8" id="KW-0007">Acetylation</keyword>
<dbReference type="EMBL" id="PXYW01000029">
    <property type="protein sequence ID" value="PSR32979.1"/>
    <property type="molecule type" value="Genomic_DNA"/>
</dbReference>
<sequence length="522" mass="56663">MNPKPKILVTEALGPQGLEYLQKYADVDAHYLLDPALLPGLMDSYDAVIIRSAHRLTRELLTGHPRLRVVARAGAGVDNVDLTAATELGIAVINAPGANAIAAAEHTFGLMLSVIRNIQKGDRHVREGGWDRQAFLGRELHGKTLGIIGLGRVGREVARIAKGFGMPIVAYDPYISDDIFKTHGVTRVQTLEELLPQSEILTIHTPKTGPRLGYQQLATLPPGAVVINAARGGLIDEDALYMLLEQNHLYGVGMDVFSKEPPPPEFKLFNHPNVVLTPHLGGSTHEALAEVGVMTARGVIEALNGATPPNVVNVPIPPLETAEFQALDKAASVVGLVFSRTVTPVPGSLILTLSGQIPASASLWLRQRVLAAVLNERMDDRVNTVNALLRAEAQGLHLLIEEKFNANQPAQMGLRWEGDPDSTTEVWLTNHLPHLKKVRGIPLDLPWPDRALMTWHHDAPGVVGKVGTLVGEHGINIANLHLGRRVQGQDALMVLTLDAEVPRTLKQKLEDIADIHQVFVFP</sequence>
<dbReference type="PROSITE" id="PS00065">
    <property type="entry name" value="D_2_HYDROXYACID_DH_1"/>
    <property type="match status" value="1"/>
</dbReference>
<keyword evidence="11 14" id="KW-0718">Serine biosynthesis</keyword>
<dbReference type="GO" id="GO:0006564">
    <property type="term" value="P:L-serine biosynthetic process"/>
    <property type="evidence" value="ECO:0007669"/>
    <property type="project" value="UniProtKB-UniRule"/>
</dbReference>
<dbReference type="EC" id="1.1.1.95" evidence="14"/>
<evidence type="ECO:0000256" key="11">
    <source>
        <dbReference type="ARBA" id="ARBA00023299"/>
    </source>
</evidence>
<evidence type="ECO:0000256" key="1">
    <source>
        <dbReference type="ARBA" id="ARBA00003800"/>
    </source>
</evidence>
<dbReference type="InterPro" id="IPR029753">
    <property type="entry name" value="D-isomer_DH_CS"/>
</dbReference>
<keyword evidence="6" id="KW-0597">Phosphoprotein</keyword>
<name>A0A2T2XEQ7_9FIRM</name>
<evidence type="ECO:0000256" key="3">
    <source>
        <dbReference type="ARBA" id="ARBA00005854"/>
    </source>
</evidence>
<comment type="function">
    <text evidence="1">Catalyzes the reversible oxidation of 3-phospho-D-glycerate to 3-phosphonooxypyruvate, the first step of the phosphorylated L-serine biosynthesis pathway. Also catalyzes the reversible oxidation of 2-hydroxyglutarate to 2-oxoglutarate.</text>
</comment>
<dbReference type="InterPro" id="IPR029752">
    <property type="entry name" value="D-isomer_DH_CS1"/>
</dbReference>
<comment type="catalytic activity">
    <reaction evidence="12">
        <text>(R)-2-hydroxyglutarate + NAD(+) = 2-oxoglutarate + NADH + H(+)</text>
        <dbReference type="Rhea" id="RHEA:49612"/>
        <dbReference type="ChEBI" id="CHEBI:15378"/>
        <dbReference type="ChEBI" id="CHEBI:15801"/>
        <dbReference type="ChEBI" id="CHEBI:16810"/>
        <dbReference type="ChEBI" id="CHEBI:57540"/>
        <dbReference type="ChEBI" id="CHEBI:57945"/>
        <dbReference type="EC" id="1.1.1.399"/>
    </reaction>
</comment>
<evidence type="ECO:0000256" key="2">
    <source>
        <dbReference type="ARBA" id="ARBA00005216"/>
    </source>
</evidence>
<comment type="pathway">
    <text evidence="2 14">Amino-acid biosynthesis; L-serine biosynthesis; L-serine from 3-phospho-D-glycerate: step 1/3.</text>
</comment>
<proteinExistence type="inferred from homology"/>
<dbReference type="InterPro" id="IPR006139">
    <property type="entry name" value="D-isomer_2_OHA_DH_cat_dom"/>
</dbReference>
<dbReference type="Gene3D" id="3.30.1330.90">
    <property type="entry name" value="D-3-phosphoglycerate dehydrogenase, domain 3"/>
    <property type="match status" value="1"/>
</dbReference>
<evidence type="ECO:0000256" key="6">
    <source>
        <dbReference type="ARBA" id="ARBA00022553"/>
    </source>
</evidence>
<evidence type="ECO:0000256" key="8">
    <source>
        <dbReference type="ARBA" id="ARBA00022990"/>
    </source>
</evidence>
<dbReference type="GO" id="GO:0051287">
    <property type="term" value="F:NAD binding"/>
    <property type="evidence" value="ECO:0007669"/>
    <property type="project" value="UniProtKB-UniRule"/>
</dbReference>
<dbReference type="Pfam" id="PF01842">
    <property type="entry name" value="ACT"/>
    <property type="match status" value="1"/>
</dbReference>
<evidence type="ECO:0000313" key="17">
    <source>
        <dbReference type="Proteomes" id="UP000242972"/>
    </source>
</evidence>
<evidence type="ECO:0000256" key="13">
    <source>
        <dbReference type="ARBA" id="ARBA00048731"/>
    </source>
</evidence>
<dbReference type="SUPFAM" id="SSF55021">
    <property type="entry name" value="ACT-like"/>
    <property type="match status" value="1"/>
</dbReference>
<dbReference type="InterPro" id="IPR006140">
    <property type="entry name" value="D-isomer_DH_NAD-bd"/>
</dbReference>
<dbReference type="InterPro" id="IPR002912">
    <property type="entry name" value="ACT_dom"/>
</dbReference>
<dbReference type="FunFam" id="3.30.70.260:FF:000008">
    <property type="entry name" value="D-3-phosphoglycerate dehydrogenase, chloroplastic"/>
    <property type="match status" value="1"/>
</dbReference>
<evidence type="ECO:0000256" key="12">
    <source>
        <dbReference type="ARBA" id="ARBA00048126"/>
    </source>
</evidence>
<dbReference type="InterPro" id="IPR045865">
    <property type="entry name" value="ACT-like_dom_sf"/>
</dbReference>
<dbReference type="Gene3D" id="3.30.70.260">
    <property type="match status" value="1"/>
</dbReference>
<organism evidence="16 17">
    <name type="scientific">Sulfobacillus benefaciens</name>
    <dbReference type="NCBI Taxonomy" id="453960"/>
    <lineage>
        <taxon>Bacteria</taxon>
        <taxon>Bacillati</taxon>
        <taxon>Bacillota</taxon>
        <taxon>Clostridia</taxon>
        <taxon>Eubacteriales</taxon>
        <taxon>Clostridiales Family XVII. Incertae Sedis</taxon>
        <taxon>Sulfobacillus</taxon>
    </lineage>
</organism>
<dbReference type="GO" id="GO:0004617">
    <property type="term" value="F:phosphoglycerate dehydrogenase activity"/>
    <property type="evidence" value="ECO:0007669"/>
    <property type="project" value="UniProtKB-UniRule"/>
</dbReference>
<keyword evidence="7 14" id="KW-0028">Amino-acid biosynthesis</keyword>
<dbReference type="InterPro" id="IPR029009">
    <property type="entry name" value="ASB_dom_sf"/>
</dbReference>
<evidence type="ECO:0000259" key="15">
    <source>
        <dbReference type="PROSITE" id="PS51671"/>
    </source>
</evidence>
<evidence type="ECO:0000256" key="10">
    <source>
        <dbReference type="ARBA" id="ARBA00023027"/>
    </source>
</evidence>
<dbReference type="Pfam" id="PF02826">
    <property type="entry name" value="2-Hacid_dh_C"/>
    <property type="match status" value="1"/>
</dbReference>
<keyword evidence="10 14" id="KW-0520">NAD</keyword>
<dbReference type="PROSITE" id="PS51671">
    <property type="entry name" value="ACT"/>
    <property type="match status" value="1"/>
</dbReference>
<dbReference type="NCBIfam" id="TIGR01327">
    <property type="entry name" value="PGDH"/>
    <property type="match status" value="1"/>
</dbReference>
<dbReference type="InterPro" id="IPR006236">
    <property type="entry name" value="PGDH"/>
</dbReference>
<dbReference type="CDD" id="cd04902">
    <property type="entry name" value="ACT_3PGDH-xct"/>
    <property type="match status" value="1"/>
</dbReference>
<evidence type="ECO:0000313" key="16">
    <source>
        <dbReference type="EMBL" id="PSR32979.1"/>
    </source>
</evidence>
<dbReference type="FunFam" id="3.40.50.720:FF:000203">
    <property type="entry name" value="D-3-phosphoglycerate dehydrogenase (SerA)"/>
    <property type="match status" value="1"/>
</dbReference>
<gene>
    <name evidence="16" type="ORF">C7B46_12040</name>
</gene>
<dbReference type="SUPFAM" id="SSF52283">
    <property type="entry name" value="Formate/glycerate dehydrogenase catalytic domain-like"/>
    <property type="match status" value="1"/>
</dbReference>
<evidence type="ECO:0000256" key="7">
    <source>
        <dbReference type="ARBA" id="ARBA00022605"/>
    </source>
</evidence>
<dbReference type="UniPathway" id="UPA00135">
    <property type="reaction ID" value="UER00196"/>
</dbReference>
<dbReference type="SUPFAM" id="SSF51735">
    <property type="entry name" value="NAD(P)-binding Rossmann-fold domains"/>
    <property type="match status" value="1"/>
</dbReference>
<dbReference type="Proteomes" id="UP000242972">
    <property type="component" value="Unassembled WGS sequence"/>
</dbReference>
<comment type="subunit">
    <text evidence="4">Homotetramer.</text>
</comment>
<dbReference type="PANTHER" id="PTHR42938:SF22">
    <property type="entry name" value="D-3-PHOSPHOGLYCERATE DEHYDROGENASE"/>
    <property type="match status" value="1"/>
</dbReference>
<dbReference type="SUPFAM" id="SSF143548">
    <property type="entry name" value="Serine metabolism enzymes domain"/>
    <property type="match status" value="1"/>
</dbReference>